<dbReference type="OrthoDB" id="744361at2"/>
<dbReference type="RefSeq" id="WP_076379707.1">
    <property type="nucleotide sequence ID" value="NZ_AP017422.1"/>
</dbReference>
<dbReference type="AlphaFoldDB" id="A0A173MRU4"/>
<organism evidence="2 3">
    <name type="scientific">Filimonas lacunae</name>
    <dbReference type="NCBI Taxonomy" id="477680"/>
    <lineage>
        <taxon>Bacteria</taxon>
        <taxon>Pseudomonadati</taxon>
        <taxon>Bacteroidota</taxon>
        <taxon>Chitinophagia</taxon>
        <taxon>Chitinophagales</taxon>
        <taxon>Chitinophagaceae</taxon>
        <taxon>Filimonas</taxon>
    </lineage>
</organism>
<evidence type="ECO:0000313" key="2">
    <source>
        <dbReference type="EMBL" id="SIT17962.1"/>
    </source>
</evidence>
<name>A0A173MRU4_9BACT</name>
<dbReference type="STRING" id="477680.SAMN05421788_104393"/>
<dbReference type="Pfam" id="PF00535">
    <property type="entry name" value="Glycos_transf_2"/>
    <property type="match status" value="1"/>
</dbReference>
<proteinExistence type="predicted"/>
<dbReference type="GO" id="GO:0016740">
    <property type="term" value="F:transferase activity"/>
    <property type="evidence" value="ECO:0007669"/>
    <property type="project" value="UniProtKB-KW"/>
</dbReference>
<sequence>MSAPVFYEKVTLLITHYNRSASLARLLKAFAELNCRFGEIIVSDDGSKPEHLDVIKSLQNSYTFTLLTVPKNKGLGNNNNKGHDAVKTPYTLYVQEDFVPKPVFPAHFSDALAFMEEDESIDIARFYAYQLFPYLTPYKKGFDLMRFKIWYPGHMKFFSYSDHPHLKRRNFLEKFGRYRENCNSDVTEHSMCISFVKNKGKGIYYRDFTSLFDQMNSSDEPSTAAFRTQWQNKKTLPVLFLRQLYLQYKTAKLTKEYIAHK</sequence>
<dbReference type="SUPFAM" id="SSF53448">
    <property type="entry name" value="Nucleotide-diphospho-sugar transferases"/>
    <property type="match status" value="1"/>
</dbReference>
<dbReference type="Gene3D" id="3.90.550.10">
    <property type="entry name" value="Spore Coat Polysaccharide Biosynthesis Protein SpsA, Chain A"/>
    <property type="match status" value="1"/>
</dbReference>
<keyword evidence="2" id="KW-0808">Transferase</keyword>
<dbReference type="InterPro" id="IPR001173">
    <property type="entry name" value="Glyco_trans_2-like"/>
</dbReference>
<keyword evidence="3" id="KW-1185">Reference proteome</keyword>
<protein>
    <submittedName>
        <fullName evidence="2">Glycosyl transferase family 2</fullName>
    </submittedName>
</protein>
<evidence type="ECO:0000259" key="1">
    <source>
        <dbReference type="Pfam" id="PF00535"/>
    </source>
</evidence>
<evidence type="ECO:0000313" key="3">
    <source>
        <dbReference type="Proteomes" id="UP000186917"/>
    </source>
</evidence>
<gene>
    <name evidence="2" type="ORF">SAMN05421788_104393</name>
</gene>
<dbReference type="KEGG" id="fln:FLA_6297"/>
<accession>A0A173MRU4</accession>
<dbReference type="InterPro" id="IPR029044">
    <property type="entry name" value="Nucleotide-diphossugar_trans"/>
</dbReference>
<reference evidence="3" key="1">
    <citation type="submission" date="2017-01" db="EMBL/GenBank/DDBJ databases">
        <authorList>
            <person name="Varghese N."/>
            <person name="Submissions S."/>
        </authorList>
    </citation>
    <scope>NUCLEOTIDE SEQUENCE [LARGE SCALE GENOMIC DNA]</scope>
    <source>
        <strain evidence="3">DSM 21054</strain>
    </source>
</reference>
<dbReference type="Proteomes" id="UP000186917">
    <property type="component" value="Unassembled WGS sequence"/>
</dbReference>
<dbReference type="EMBL" id="FTOR01000004">
    <property type="protein sequence ID" value="SIT17962.1"/>
    <property type="molecule type" value="Genomic_DNA"/>
</dbReference>
<feature type="domain" description="Glycosyltransferase 2-like" evidence="1">
    <location>
        <begin position="12"/>
        <end position="148"/>
    </location>
</feature>